<dbReference type="Gene3D" id="3.40.50.300">
    <property type="entry name" value="P-loop containing nucleotide triphosphate hydrolases"/>
    <property type="match status" value="1"/>
</dbReference>
<feature type="domain" description="Helitron helicase-like" evidence="4">
    <location>
        <begin position="408"/>
        <end position="588"/>
    </location>
</feature>
<dbReference type="PANTHER" id="PTHR10492:SF57">
    <property type="entry name" value="ATP-DEPENDENT DNA HELICASE"/>
    <property type="match status" value="1"/>
</dbReference>
<keyword evidence="1 6" id="KW-0347">Helicase</keyword>
<dbReference type="GO" id="GO:0006310">
    <property type="term" value="P:DNA recombination"/>
    <property type="evidence" value="ECO:0007669"/>
    <property type="project" value="UniProtKB-KW"/>
</dbReference>
<keyword evidence="1" id="KW-0234">DNA repair</keyword>
<dbReference type="EMBL" id="BGPR01000069">
    <property type="protein sequence ID" value="GBL90079.1"/>
    <property type="molecule type" value="Genomic_DNA"/>
</dbReference>
<feature type="compositionally biased region" description="Basic residues" evidence="2">
    <location>
        <begin position="1"/>
        <end position="10"/>
    </location>
</feature>
<dbReference type="OrthoDB" id="6431510at2759"/>
<evidence type="ECO:0000256" key="2">
    <source>
        <dbReference type="SAM" id="MobiDB-lite"/>
    </source>
</evidence>
<evidence type="ECO:0000259" key="3">
    <source>
        <dbReference type="Pfam" id="PF05970"/>
    </source>
</evidence>
<keyword evidence="1" id="KW-0233">DNA recombination</keyword>
<keyword evidence="1" id="KW-0378">Hydrolase</keyword>
<dbReference type="PANTHER" id="PTHR10492">
    <property type="match status" value="1"/>
</dbReference>
<comment type="cofactor">
    <cofactor evidence="1">
        <name>Mg(2+)</name>
        <dbReference type="ChEBI" id="CHEBI:18420"/>
    </cofactor>
</comment>
<dbReference type="SUPFAM" id="SSF52540">
    <property type="entry name" value="P-loop containing nucleoside triphosphate hydrolases"/>
    <property type="match status" value="2"/>
</dbReference>
<dbReference type="InterPro" id="IPR027417">
    <property type="entry name" value="P-loop_NTPase"/>
</dbReference>
<dbReference type="InterPro" id="IPR025476">
    <property type="entry name" value="Helitron_helicase-like"/>
</dbReference>
<evidence type="ECO:0000259" key="4">
    <source>
        <dbReference type="Pfam" id="PF14214"/>
    </source>
</evidence>
<dbReference type="Pfam" id="PF21530">
    <property type="entry name" value="Pif1_2B_dom"/>
    <property type="match status" value="1"/>
</dbReference>
<name>A0A4Y2BEW7_ARAVE</name>
<dbReference type="InterPro" id="IPR010285">
    <property type="entry name" value="DNA_helicase_pif1-like_DEAD"/>
</dbReference>
<dbReference type="Proteomes" id="UP000499080">
    <property type="component" value="Unassembled WGS sequence"/>
</dbReference>
<dbReference type="GO" id="GO:0006281">
    <property type="term" value="P:DNA repair"/>
    <property type="evidence" value="ECO:0007669"/>
    <property type="project" value="UniProtKB-KW"/>
</dbReference>
<protein>
    <recommendedName>
        <fullName evidence="1">ATP-dependent DNA helicase</fullName>
        <ecNumber evidence="1">5.6.2.3</ecNumber>
    </recommendedName>
</protein>
<sequence>MAPPRKRKCARSIQRRERERIAASRANESSELCQQRQLADSERTAAARACETEDERYSRQAANAQRMAIARASETVEERCRRQAADAQRTATARASENTEERCRRQAADAQRISNVRYEVWRQKENSAFQYSSNICYESDPLIAIGRMTLECNFCQALRWKGESPGMCCSNGKIRLHSLQALPEPLYTLLTADYSDAVHFQDNVRKYKACFQMTSFGSTKEIREAGFMPTFKVQGQVYHRIGSLQPLRNEEPKFLQIYFVGDKDKQIEQRCRNISNTRPSIVSQIEDMLHQHNSYVQSFKYAMEKMSPELKVVIYADKTPSGQHERRYNAPETSEVAIILAGDKQGSRDISLELRSNQIKKIAETHRAYDALQYPLLFWQGEDGYNFELRQTNPTGEITTKKISAMDFYAFRLMFRTTNFNIILRCKELFHQFVVDMYAKIESERLRIIRLNQKKLRVEDYIHLRDAINSDGNINELGKPTILPSSFTGGPRYMHERTQDAMTYVRNFGRPDLFITFACNPQWKEITDELMARQKSHDRHDLIGRVFHLKLKTLTNLINKGKIFGTTRCFMYTVEWQKRGLPHAHILLWLQEKIHVHKIDDLISAELPNPESDPMLHGVIKTQMIHGPCGSINPLSPCMKEGKCTKRYPRNFLKDTQTGHDGYPLYRRRKPEDGGYVTTKKVRGFDVEIDNRWIVPFCPLLSRAFNAHINVEYCSSIKSIKYVCKYINKGSDMAVFNLAHNDTQHDEVQLYEIGRYLSSNEAVWRILGFPIHERHPTVIHLSVHLENGQRVYFTTENVLERVQIPPETTLTAFFTLCQSDEFARTLLYHQVPKYYTWNARSKKWDPRKSGQIVPENPGIKSSDALGSVYTVHPSNSECFHLRLLLHEVLGPTSFSDLKTVNGTVCETFKQACELRGLLEDDSHWKSTLDEAATTHSARMLRDLFAVMIQTCSMSNPTELWNLHKENMAEDILHETRIRINNMDLTYTDEIFNKTLIALEDKIKALGGTNLKVFGLPEAQRDVNNSLNYEILRETSYDIQKLTSYIAGNEPNLVDDQRFAFEKITSAIFTETEGIFFLDAPGGTGKTYLINLLLAKVRERNMIALAVASSGIAATLLTGGRTAHSVFKLPLNLPCVENPICNISRNSDKAKVLKMCKLIVWDECTMAHKYALEALDATMKDIFQNDKCMRGITLVLSGDFRQTLPVIPRGTKADELHASIKSSYIWKDVQRFGLKTNMRVHLTGDASTQQFAQNLLHLGNGEMAIDNEEFISLENIGNIIITMEELKDTVFPNIENNFQDKKWLCERAILSPTNDGVKIINNQLLKKLPGASQIYKSVDTTVETNQAVDYPTEFLNSLEPSGIPAHKLELKIGAPIMLFRNLDPPALCNGTRLIVKKLMTNVIEAVILTGHSAGKDVFIPLIPHIPSDVPFEFKRLQFPVRLSFAISINKSQGQSLKVVGLDLQRPSFSHGQLYVGCSRVGDDRNLHILAPHRKTKNIVYTEILQE</sequence>
<dbReference type="GO" id="GO:0016887">
    <property type="term" value="F:ATP hydrolysis activity"/>
    <property type="evidence" value="ECO:0007669"/>
    <property type="project" value="RHEA"/>
</dbReference>
<evidence type="ECO:0000256" key="1">
    <source>
        <dbReference type="RuleBase" id="RU363044"/>
    </source>
</evidence>
<proteinExistence type="inferred from homology"/>
<keyword evidence="1" id="KW-0547">Nucleotide-binding</keyword>
<comment type="catalytic activity">
    <reaction evidence="1">
        <text>ATP + H2O = ADP + phosphate + H(+)</text>
        <dbReference type="Rhea" id="RHEA:13065"/>
        <dbReference type="ChEBI" id="CHEBI:15377"/>
        <dbReference type="ChEBI" id="CHEBI:15378"/>
        <dbReference type="ChEBI" id="CHEBI:30616"/>
        <dbReference type="ChEBI" id="CHEBI:43474"/>
        <dbReference type="ChEBI" id="CHEBI:456216"/>
        <dbReference type="EC" id="5.6.2.3"/>
    </reaction>
</comment>
<feature type="region of interest" description="Disordered" evidence="2">
    <location>
        <begin position="1"/>
        <end position="39"/>
    </location>
</feature>
<keyword evidence="7" id="KW-1185">Reference proteome</keyword>
<dbReference type="Pfam" id="PF05970">
    <property type="entry name" value="PIF1"/>
    <property type="match status" value="1"/>
</dbReference>
<dbReference type="GO" id="GO:0043139">
    <property type="term" value="F:5'-3' DNA helicase activity"/>
    <property type="evidence" value="ECO:0007669"/>
    <property type="project" value="UniProtKB-EC"/>
</dbReference>
<evidence type="ECO:0000259" key="5">
    <source>
        <dbReference type="Pfam" id="PF21530"/>
    </source>
</evidence>
<keyword evidence="1" id="KW-0067">ATP-binding</keyword>
<dbReference type="Pfam" id="PF14214">
    <property type="entry name" value="Helitron_like_N"/>
    <property type="match status" value="1"/>
</dbReference>
<gene>
    <name evidence="6" type="primary">pif1_96</name>
    <name evidence="6" type="ORF">AVEN_135443_1</name>
</gene>
<keyword evidence="1" id="KW-0227">DNA damage</keyword>
<comment type="similarity">
    <text evidence="1">Belongs to the helicase family.</text>
</comment>
<dbReference type="GO" id="GO:0000723">
    <property type="term" value="P:telomere maintenance"/>
    <property type="evidence" value="ECO:0007669"/>
    <property type="project" value="InterPro"/>
</dbReference>
<feature type="domain" description="DNA helicase Pif1-like DEAD-box helicase" evidence="3">
    <location>
        <begin position="1052"/>
        <end position="1266"/>
    </location>
</feature>
<dbReference type="GO" id="GO:0005524">
    <property type="term" value="F:ATP binding"/>
    <property type="evidence" value="ECO:0007669"/>
    <property type="project" value="UniProtKB-KW"/>
</dbReference>
<accession>A0A4Y2BEW7</accession>
<reference evidence="6 7" key="1">
    <citation type="journal article" date="2019" name="Sci. Rep.">
        <title>Orb-weaving spider Araneus ventricosus genome elucidates the spidroin gene catalogue.</title>
        <authorList>
            <person name="Kono N."/>
            <person name="Nakamura H."/>
            <person name="Ohtoshi R."/>
            <person name="Moran D.A.P."/>
            <person name="Shinohara A."/>
            <person name="Yoshida Y."/>
            <person name="Fujiwara M."/>
            <person name="Mori M."/>
            <person name="Tomita M."/>
            <person name="Arakawa K."/>
        </authorList>
    </citation>
    <scope>NUCLEOTIDE SEQUENCE [LARGE SCALE GENOMIC DNA]</scope>
</reference>
<feature type="domain" description="DNA helicase Pif1-like 2B" evidence="5">
    <location>
        <begin position="1352"/>
        <end position="1397"/>
    </location>
</feature>
<evidence type="ECO:0000313" key="7">
    <source>
        <dbReference type="Proteomes" id="UP000499080"/>
    </source>
</evidence>
<dbReference type="InterPro" id="IPR049163">
    <property type="entry name" value="Pif1-like_2B_dom"/>
</dbReference>
<dbReference type="EC" id="5.6.2.3" evidence="1"/>
<comment type="caution">
    <text evidence="6">The sequence shown here is derived from an EMBL/GenBank/DDBJ whole genome shotgun (WGS) entry which is preliminary data.</text>
</comment>
<organism evidence="6 7">
    <name type="scientific">Araneus ventricosus</name>
    <name type="common">Orbweaver spider</name>
    <name type="synonym">Epeira ventricosa</name>
    <dbReference type="NCBI Taxonomy" id="182803"/>
    <lineage>
        <taxon>Eukaryota</taxon>
        <taxon>Metazoa</taxon>
        <taxon>Ecdysozoa</taxon>
        <taxon>Arthropoda</taxon>
        <taxon>Chelicerata</taxon>
        <taxon>Arachnida</taxon>
        <taxon>Araneae</taxon>
        <taxon>Araneomorphae</taxon>
        <taxon>Entelegynae</taxon>
        <taxon>Araneoidea</taxon>
        <taxon>Araneidae</taxon>
        <taxon>Araneus</taxon>
    </lineage>
</organism>
<evidence type="ECO:0000313" key="6">
    <source>
        <dbReference type="EMBL" id="GBL90079.1"/>
    </source>
</evidence>